<dbReference type="EMBL" id="JAPYKS010000022">
    <property type="protein sequence ID" value="MEI9412020.1"/>
    <property type="molecule type" value="Genomic_DNA"/>
</dbReference>
<dbReference type="Proteomes" id="UP001387293">
    <property type="component" value="Unassembled WGS sequence"/>
</dbReference>
<dbReference type="PANTHER" id="PTHR43464">
    <property type="entry name" value="METHYLTRANSFERASE"/>
    <property type="match status" value="1"/>
</dbReference>
<dbReference type="GO" id="GO:0008168">
    <property type="term" value="F:methyltransferase activity"/>
    <property type="evidence" value="ECO:0007669"/>
    <property type="project" value="UniProtKB-KW"/>
</dbReference>
<dbReference type="PANTHER" id="PTHR43464:SF23">
    <property type="entry name" value="JUVENILE HORMONE ACID O-METHYLTRANSFERASE"/>
    <property type="match status" value="1"/>
</dbReference>
<organism evidence="2 3">
    <name type="scientific">Mesorhizobium salmacidum</name>
    <dbReference type="NCBI Taxonomy" id="3015171"/>
    <lineage>
        <taxon>Bacteria</taxon>
        <taxon>Pseudomonadati</taxon>
        <taxon>Pseudomonadota</taxon>
        <taxon>Alphaproteobacteria</taxon>
        <taxon>Hyphomicrobiales</taxon>
        <taxon>Phyllobacteriaceae</taxon>
        <taxon>Mesorhizobium</taxon>
    </lineage>
</organism>
<feature type="domain" description="Methyltransferase" evidence="1">
    <location>
        <begin position="75"/>
        <end position="167"/>
    </location>
</feature>
<dbReference type="Pfam" id="PF13649">
    <property type="entry name" value="Methyltransf_25"/>
    <property type="match status" value="1"/>
</dbReference>
<keyword evidence="2" id="KW-0808">Transferase</keyword>
<evidence type="ECO:0000313" key="3">
    <source>
        <dbReference type="Proteomes" id="UP001387293"/>
    </source>
</evidence>
<name>A0ABU8L2U7_9HYPH</name>
<dbReference type="Gene3D" id="3.40.50.150">
    <property type="entry name" value="Vaccinia Virus protein VP39"/>
    <property type="match status" value="1"/>
</dbReference>
<dbReference type="InterPro" id="IPR029063">
    <property type="entry name" value="SAM-dependent_MTases_sf"/>
</dbReference>
<dbReference type="SUPFAM" id="SSF53335">
    <property type="entry name" value="S-adenosyl-L-methionine-dependent methyltransferases"/>
    <property type="match status" value="1"/>
</dbReference>
<evidence type="ECO:0000313" key="2">
    <source>
        <dbReference type="EMBL" id="MEI9412020.1"/>
    </source>
</evidence>
<protein>
    <submittedName>
        <fullName evidence="2">Class I SAM-dependent methyltransferase</fullName>
    </submittedName>
</protein>
<comment type="caution">
    <text evidence="2">The sequence shown here is derived from an EMBL/GenBank/DDBJ whole genome shotgun (WGS) entry which is preliminary data.</text>
</comment>
<gene>
    <name evidence="2" type="ORF">O7A60_25105</name>
</gene>
<dbReference type="CDD" id="cd02440">
    <property type="entry name" value="AdoMet_MTases"/>
    <property type="match status" value="1"/>
</dbReference>
<dbReference type="InterPro" id="IPR041698">
    <property type="entry name" value="Methyltransf_25"/>
</dbReference>
<keyword evidence="3" id="KW-1185">Reference proteome</keyword>
<dbReference type="RefSeq" id="WP_337108465.1">
    <property type="nucleotide sequence ID" value="NZ_JAPYKS010000022.1"/>
</dbReference>
<reference evidence="2 3" key="1">
    <citation type="submission" date="2022-12" db="EMBL/GenBank/DDBJ databases">
        <authorList>
            <person name="Muema E."/>
        </authorList>
    </citation>
    <scope>NUCLEOTIDE SEQUENCE [LARGE SCALE GENOMIC DNA]</scope>
    <source>
        <strain evidence="3">1326</strain>
    </source>
</reference>
<evidence type="ECO:0000259" key="1">
    <source>
        <dbReference type="Pfam" id="PF13649"/>
    </source>
</evidence>
<dbReference type="GO" id="GO:0032259">
    <property type="term" value="P:methylation"/>
    <property type="evidence" value="ECO:0007669"/>
    <property type="project" value="UniProtKB-KW"/>
</dbReference>
<keyword evidence="2" id="KW-0489">Methyltransferase</keyword>
<sequence>MTGQNGIRLARKKRIEASTALDGDADRLVQYYRAWAGCYELDVEREHYRSPLVVAELAGAVQAAYMDKERAAIAILDAGCGTGLLGIELDQLGFRLIDGFDLSETMADMARQTGIYRNVQGDIDLNRPLSDYSSASYDMTVCCGVFMLGHVSPHGLRELARATRRNGFVVVSTERIYAEATSFETEVLRLQEEGVLTPVQYLSNGRYIGEDEAHYWAFQVHRAPGGNGNNLG</sequence>
<accession>A0ABU8L2U7</accession>
<proteinExistence type="predicted"/>